<organism evidence="2 3">
    <name type="scientific">Marixanthomonas ophiurae</name>
    <dbReference type="NCBI Taxonomy" id="387659"/>
    <lineage>
        <taxon>Bacteria</taxon>
        <taxon>Pseudomonadati</taxon>
        <taxon>Bacteroidota</taxon>
        <taxon>Flavobacteriia</taxon>
        <taxon>Flavobacteriales</taxon>
        <taxon>Flavobacteriaceae</taxon>
        <taxon>Marixanthomonas</taxon>
    </lineage>
</organism>
<dbReference type="RefSeq" id="WP_117159137.1">
    <property type="nucleotide sequence ID" value="NZ_QVID01000001.1"/>
</dbReference>
<sequence length="249" mass="29023">MIKLFRNIRKNMLKEGKTSRYLKYAIGEIILVVIGILIALSINNWNQERVNRAQSNELLRGIVKDLDQDIAGLNRSIDFTVSRLDFLERHMRKSDFSTTATDTLFKLFDGTARPFTMTVLSYEKAKNLGISELCSNDSLAFRINKYYTHTLDWSTLLYKVQYDEMTSLNAYWVKELEGLEFEFNISFPIPYLQDSVERRNNAIAGIMSPRGRNHIRLECNSHEIVIKNHRKYLEIAQGLRRNIKGYLAQ</sequence>
<dbReference type="Pfam" id="PF19578">
    <property type="entry name" value="DUF6090"/>
    <property type="match status" value="1"/>
</dbReference>
<keyword evidence="1" id="KW-0472">Membrane</keyword>
<dbReference type="InterPro" id="IPR045749">
    <property type="entry name" value="DUF6090"/>
</dbReference>
<dbReference type="EMBL" id="QVID01000001">
    <property type="protein sequence ID" value="RFN60078.1"/>
    <property type="molecule type" value="Genomic_DNA"/>
</dbReference>
<evidence type="ECO:0000313" key="2">
    <source>
        <dbReference type="EMBL" id="RFN60078.1"/>
    </source>
</evidence>
<comment type="caution">
    <text evidence="2">The sequence shown here is derived from an EMBL/GenBank/DDBJ whole genome shotgun (WGS) entry which is preliminary data.</text>
</comment>
<proteinExistence type="predicted"/>
<dbReference type="AlphaFoldDB" id="A0A3E1QD56"/>
<gene>
    <name evidence="2" type="ORF">DZ858_08530</name>
</gene>
<dbReference type="Proteomes" id="UP000261082">
    <property type="component" value="Unassembled WGS sequence"/>
</dbReference>
<evidence type="ECO:0000256" key="1">
    <source>
        <dbReference type="SAM" id="Phobius"/>
    </source>
</evidence>
<feature type="transmembrane region" description="Helical" evidence="1">
    <location>
        <begin position="21"/>
        <end position="42"/>
    </location>
</feature>
<accession>A0A3E1QD56</accession>
<protein>
    <submittedName>
        <fullName evidence="2">Uncharacterized protein</fullName>
    </submittedName>
</protein>
<keyword evidence="1" id="KW-1133">Transmembrane helix</keyword>
<name>A0A3E1QD56_9FLAO</name>
<evidence type="ECO:0000313" key="3">
    <source>
        <dbReference type="Proteomes" id="UP000261082"/>
    </source>
</evidence>
<keyword evidence="3" id="KW-1185">Reference proteome</keyword>
<dbReference type="OrthoDB" id="821805at2"/>
<reference evidence="2 3" key="1">
    <citation type="journal article" date="2007" name="Int. J. Syst. Evol. Microbiol.">
        <title>Marixanthomonas ophiurae gen. nov., sp. nov., a marine bacterium of the family Flavobacteriaceae isolated from a deep-sea brittle star.</title>
        <authorList>
            <person name="Romanenko L.A."/>
            <person name="Uchino M."/>
            <person name="Frolova G.M."/>
            <person name="Mikhailov V.V."/>
        </authorList>
    </citation>
    <scope>NUCLEOTIDE SEQUENCE [LARGE SCALE GENOMIC DNA]</scope>
    <source>
        <strain evidence="2 3">KMM 3046</strain>
    </source>
</reference>
<keyword evidence="1" id="KW-0812">Transmembrane</keyword>